<accession>A0AAD5PV63</accession>
<evidence type="ECO:0000256" key="1">
    <source>
        <dbReference type="SAM" id="Coils"/>
    </source>
</evidence>
<keyword evidence="3" id="KW-1185">Reference proteome</keyword>
<name>A0AAD5PV63_9CRUS</name>
<gene>
    <name evidence="2" type="ORF">GHT06_014507</name>
</gene>
<evidence type="ECO:0000313" key="2">
    <source>
        <dbReference type="EMBL" id="KAI9557759.1"/>
    </source>
</evidence>
<dbReference type="AlphaFoldDB" id="A0AAD5PV63"/>
<keyword evidence="1" id="KW-0175">Coiled coil</keyword>
<dbReference type="EMBL" id="WJBH02000005">
    <property type="protein sequence ID" value="KAI9557759.1"/>
    <property type="molecule type" value="Genomic_DNA"/>
</dbReference>
<feature type="coiled-coil region" evidence="1">
    <location>
        <begin position="143"/>
        <end position="170"/>
    </location>
</feature>
<reference evidence="2 3" key="1">
    <citation type="submission" date="2022-05" db="EMBL/GenBank/DDBJ databases">
        <title>A multi-omics perspective on studying reproductive biology in Daphnia sinensis.</title>
        <authorList>
            <person name="Jia J."/>
        </authorList>
    </citation>
    <scope>NUCLEOTIDE SEQUENCE [LARGE SCALE GENOMIC DNA]</scope>
    <source>
        <strain evidence="2 3">WSL</strain>
    </source>
</reference>
<evidence type="ECO:0000313" key="3">
    <source>
        <dbReference type="Proteomes" id="UP000820818"/>
    </source>
</evidence>
<organism evidence="2 3">
    <name type="scientific">Daphnia sinensis</name>
    <dbReference type="NCBI Taxonomy" id="1820382"/>
    <lineage>
        <taxon>Eukaryota</taxon>
        <taxon>Metazoa</taxon>
        <taxon>Ecdysozoa</taxon>
        <taxon>Arthropoda</taxon>
        <taxon>Crustacea</taxon>
        <taxon>Branchiopoda</taxon>
        <taxon>Diplostraca</taxon>
        <taxon>Cladocera</taxon>
        <taxon>Anomopoda</taxon>
        <taxon>Daphniidae</taxon>
        <taxon>Daphnia</taxon>
        <taxon>Daphnia similis group</taxon>
    </lineage>
</organism>
<proteinExistence type="predicted"/>
<comment type="caution">
    <text evidence="2">The sequence shown here is derived from an EMBL/GenBank/DDBJ whole genome shotgun (WGS) entry which is preliminary data.</text>
</comment>
<protein>
    <submittedName>
        <fullName evidence="2">Uncharacterized protein</fullName>
    </submittedName>
</protein>
<sequence length="236" mass="26394">MCNNHNSIHPLQTEQSSMSVLRLTAIRDDKHSPFSGHLKMRATFHVSLATGTKGEKRKRHLSCATPVPPGPSDGRPFSFFAHVHQPDGIAKCTLVITYPSILDKRSIQRPFPLMLSNATSPQSANNEGVLRSKGLALIDGIFLKQLTSRVSQLDENVKNLTNSNSQERRTSKDESWMETDIMFFICGVNLNRDKDRAHTRPSVTCQNHATIYRNLETPEADSATSKILQDSTLFFC</sequence>
<dbReference type="Proteomes" id="UP000820818">
    <property type="component" value="Linkage Group LG5"/>
</dbReference>